<dbReference type="GO" id="GO:0043190">
    <property type="term" value="C:ATP-binding cassette (ABC) transporter complex"/>
    <property type="evidence" value="ECO:0007669"/>
    <property type="project" value="InterPro"/>
</dbReference>
<evidence type="ECO:0000256" key="3">
    <source>
        <dbReference type="ARBA" id="ARBA00022448"/>
    </source>
</evidence>
<reference evidence="10 11" key="1">
    <citation type="journal article" date="2019" name="Environ. Microbiol.">
        <title>Species interactions and distinct microbial communities in high Arctic permafrost affected cryosols are associated with the CH4 and CO2 gas fluxes.</title>
        <authorList>
            <person name="Altshuler I."/>
            <person name="Hamel J."/>
            <person name="Turney S."/>
            <person name="Magnuson E."/>
            <person name="Levesque R."/>
            <person name="Greer C."/>
            <person name="Whyte L.G."/>
        </authorList>
    </citation>
    <scope>NUCLEOTIDE SEQUENCE [LARGE SCALE GENOMIC DNA]</scope>
    <source>
        <strain evidence="10 11">S9.3B</strain>
    </source>
</reference>
<keyword evidence="6 8" id="KW-1133">Transmembrane helix</keyword>
<accession>A0A502G9S2</accession>
<feature type="transmembrane region" description="Helical" evidence="8">
    <location>
        <begin position="190"/>
        <end position="212"/>
    </location>
</feature>
<dbReference type="Proteomes" id="UP000317078">
    <property type="component" value="Unassembled WGS sequence"/>
</dbReference>
<dbReference type="PANTHER" id="PTHR30614:SF35">
    <property type="entry name" value="ABC TRANSPORTER PERMEASE PROTEIN"/>
    <property type="match status" value="1"/>
</dbReference>
<dbReference type="InterPro" id="IPR010065">
    <property type="entry name" value="AA_ABC_transptr_permease_3TM"/>
</dbReference>
<dbReference type="GO" id="GO:0022857">
    <property type="term" value="F:transmembrane transporter activity"/>
    <property type="evidence" value="ECO:0007669"/>
    <property type="project" value="InterPro"/>
</dbReference>
<evidence type="ECO:0000256" key="8">
    <source>
        <dbReference type="RuleBase" id="RU363032"/>
    </source>
</evidence>
<sequence length="223" mass="24242">MNYAFEFGQVFAAWDELLAGALRTLWLSAAAMAIGMVVAVLGALGKTNGPVALRWLIDAYIELIRNTPFLIQIFVVFFGLPAIGIRLEADQASLLALVVNVGAYGIEIIRAGIESIATGQVEAGKALGLKPLQVFRLVVLKPAIQAIYPSLTSQFILLMLNSSVCSAIAASELTGAANDIQARNFRSFEVYFVVTGIYFALSLLFWGIFALIERRFLRQPAPR</sequence>
<evidence type="ECO:0000256" key="1">
    <source>
        <dbReference type="ARBA" id="ARBA00004429"/>
    </source>
</evidence>
<keyword evidence="5 8" id="KW-0812">Transmembrane</keyword>
<dbReference type="EMBL" id="RCZP01000007">
    <property type="protein sequence ID" value="TPG57776.1"/>
    <property type="molecule type" value="Genomic_DNA"/>
</dbReference>
<dbReference type="PROSITE" id="PS50928">
    <property type="entry name" value="ABC_TM1"/>
    <property type="match status" value="1"/>
</dbReference>
<feature type="transmembrane region" description="Helical" evidence="8">
    <location>
        <begin position="146"/>
        <end position="170"/>
    </location>
</feature>
<dbReference type="Pfam" id="PF00528">
    <property type="entry name" value="BPD_transp_1"/>
    <property type="match status" value="1"/>
</dbReference>
<dbReference type="AlphaFoldDB" id="A0A502G9S2"/>
<gene>
    <name evidence="10" type="ORF">EAH89_10145</name>
</gene>
<dbReference type="InterPro" id="IPR035906">
    <property type="entry name" value="MetI-like_sf"/>
</dbReference>
<feature type="domain" description="ABC transmembrane type-1" evidence="9">
    <location>
        <begin position="21"/>
        <end position="209"/>
    </location>
</feature>
<dbReference type="RefSeq" id="WP_140882697.1">
    <property type="nucleotide sequence ID" value="NZ_RCZP01000007.1"/>
</dbReference>
<dbReference type="SUPFAM" id="SSF161098">
    <property type="entry name" value="MetI-like"/>
    <property type="match status" value="1"/>
</dbReference>
<keyword evidence="11" id="KW-1185">Reference proteome</keyword>
<dbReference type="OrthoDB" id="7341446at2"/>
<evidence type="ECO:0000259" key="9">
    <source>
        <dbReference type="PROSITE" id="PS50928"/>
    </source>
</evidence>
<dbReference type="GO" id="GO:0006865">
    <property type="term" value="P:amino acid transport"/>
    <property type="evidence" value="ECO:0007669"/>
    <property type="project" value="TreeGrafter"/>
</dbReference>
<comment type="caution">
    <text evidence="10">The sequence shown here is derived from an EMBL/GenBank/DDBJ whole genome shotgun (WGS) entry which is preliminary data.</text>
</comment>
<dbReference type="Gene3D" id="1.10.3720.10">
    <property type="entry name" value="MetI-like"/>
    <property type="match status" value="1"/>
</dbReference>
<proteinExistence type="inferred from homology"/>
<name>A0A502G9S2_9PROT</name>
<dbReference type="PANTHER" id="PTHR30614">
    <property type="entry name" value="MEMBRANE COMPONENT OF AMINO ACID ABC TRANSPORTER"/>
    <property type="match status" value="1"/>
</dbReference>
<evidence type="ECO:0000256" key="7">
    <source>
        <dbReference type="ARBA" id="ARBA00023136"/>
    </source>
</evidence>
<comment type="subcellular location">
    <subcellularLocation>
        <location evidence="1">Cell inner membrane</location>
        <topology evidence="1">Multi-pass membrane protein</topology>
    </subcellularLocation>
    <subcellularLocation>
        <location evidence="8">Cell membrane</location>
        <topology evidence="8">Multi-pass membrane protein</topology>
    </subcellularLocation>
</comment>
<feature type="transmembrane region" description="Helical" evidence="8">
    <location>
        <begin position="66"/>
        <end position="85"/>
    </location>
</feature>
<dbReference type="InterPro" id="IPR043429">
    <property type="entry name" value="ArtM/GltK/GlnP/TcyL/YhdX-like"/>
</dbReference>
<dbReference type="CDD" id="cd06261">
    <property type="entry name" value="TM_PBP2"/>
    <property type="match status" value="1"/>
</dbReference>
<dbReference type="InterPro" id="IPR000515">
    <property type="entry name" value="MetI-like"/>
</dbReference>
<keyword evidence="3 8" id="KW-0813">Transport</keyword>
<comment type="similarity">
    <text evidence="2">Belongs to the binding-protein-dependent transport system permease family. HisMQ subfamily.</text>
</comment>
<evidence type="ECO:0000256" key="2">
    <source>
        <dbReference type="ARBA" id="ARBA00010072"/>
    </source>
</evidence>
<feature type="transmembrane region" description="Helical" evidence="8">
    <location>
        <begin position="25"/>
        <end position="45"/>
    </location>
</feature>
<evidence type="ECO:0000313" key="10">
    <source>
        <dbReference type="EMBL" id="TPG57776.1"/>
    </source>
</evidence>
<dbReference type="NCBIfam" id="TIGR01726">
    <property type="entry name" value="HEQRo_perm_3TM"/>
    <property type="match status" value="1"/>
</dbReference>
<evidence type="ECO:0000313" key="11">
    <source>
        <dbReference type="Proteomes" id="UP000317078"/>
    </source>
</evidence>
<evidence type="ECO:0000256" key="6">
    <source>
        <dbReference type="ARBA" id="ARBA00022989"/>
    </source>
</evidence>
<keyword evidence="4" id="KW-1003">Cell membrane</keyword>
<organism evidence="10 11">
    <name type="scientific">Muricoccus nepalensis</name>
    <dbReference type="NCBI Taxonomy" id="1854500"/>
    <lineage>
        <taxon>Bacteria</taxon>
        <taxon>Pseudomonadati</taxon>
        <taxon>Pseudomonadota</taxon>
        <taxon>Alphaproteobacteria</taxon>
        <taxon>Acetobacterales</taxon>
        <taxon>Roseomonadaceae</taxon>
        <taxon>Muricoccus</taxon>
    </lineage>
</organism>
<keyword evidence="7 8" id="KW-0472">Membrane</keyword>
<evidence type="ECO:0000256" key="5">
    <source>
        <dbReference type="ARBA" id="ARBA00022692"/>
    </source>
</evidence>
<protein>
    <submittedName>
        <fullName evidence="10">Amino acid ABC transporter permease</fullName>
    </submittedName>
</protein>
<evidence type="ECO:0000256" key="4">
    <source>
        <dbReference type="ARBA" id="ARBA00022475"/>
    </source>
</evidence>